<organism evidence="1 2">
    <name type="scientific">Candidatus Raymondbacteria bacterium RIFOXYD12_FULL_49_13</name>
    <dbReference type="NCBI Taxonomy" id="1817890"/>
    <lineage>
        <taxon>Bacteria</taxon>
        <taxon>Raymondiibacteriota</taxon>
    </lineage>
</organism>
<dbReference type="Proteomes" id="UP000179243">
    <property type="component" value="Unassembled WGS sequence"/>
</dbReference>
<evidence type="ECO:0008006" key="3">
    <source>
        <dbReference type="Google" id="ProtNLM"/>
    </source>
</evidence>
<dbReference type="InterPro" id="IPR029060">
    <property type="entry name" value="PIN-like_dom_sf"/>
</dbReference>
<evidence type="ECO:0000313" key="2">
    <source>
        <dbReference type="Proteomes" id="UP000179243"/>
    </source>
</evidence>
<protein>
    <recommendedName>
        <fullName evidence="3">PIN domain-containing protein</fullName>
    </recommendedName>
</protein>
<dbReference type="AlphaFoldDB" id="A0A1F7FAA7"/>
<name>A0A1F7FAA7_UNCRA</name>
<gene>
    <name evidence="1" type="ORF">A2519_11795</name>
</gene>
<accession>A0A1F7FAA7</accession>
<dbReference type="EMBL" id="MFYX01000085">
    <property type="protein sequence ID" value="OGK03590.1"/>
    <property type="molecule type" value="Genomic_DNA"/>
</dbReference>
<reference evidence="1 2" key="1">
    <citation type="journal article" date="2016" name="Nat. Commun.">
        <title>Thousands of microbial genomes shed light on interconnected biogeochemical processes in an aquifer system.</title>
        <authorList>
            <person name="Anantharaman K."/>
            <person name="Brown C.T."/>
            <person name="Hug L.A."/>
            <person name="Sharon I."/>
            <person name="Castelle C.J."/>
            <person name="Probst A.J."/>
            <person name="Thomas B.C."/>
            <person name="Singh A."/>
            <person name="Wilkins M.J."/>
            <person name="Karaoz U."/>
            <person name="Brodie E.L."/>
            <person name="Williams K.H."/>
            <person name="Hubbard S.S."/>
            <person name="Banfield J.F."/>
        </authorList>
    </citation>
    <scope>NUCLEOTIDE SEQUENCE [LARGE SCALE GENOMIC DNA]</scope>
</reference>
<evidence type="ECO:0000313" key="1">
    <source>
        <dbReference type="EMBL" id="OGK03590.1"/>
    </source>
</evidence>
<sequence length="165" mass="19439">MRKKLYIETSVWNQLEHDDRPEWRETSDKFFKIVSAGIYEPYISNIVIDEISVTPDKVRFQRLVDHINRYQPVILDMNSEAEALARQYLAAMYVSNTPLRVYRDCAQVALATIYNIRHIVSFNFTHLVNDRKIDGFNAINIRNGYDLVVDITTPHRFLLETEQED</sequence>
<dbReference type="SUPFAM" id="SSF88723">
    <property type="entry name" value="PIN domain-like"/>
    <property type="match status" value="1"/>
</dbReference>
<dbReference type="Gene3D" id="3.40.50.1010">
    <property type="entry name" value="5'-nuclease"/>
    <property type="match status" value="1"/>
</dbReference>
<comment type="caution">
    <text evidence="1">The sequence shown here is derived from an EMBL/GenBank/DDBJ whole genome shotgun (WGS) entry which is preliminary data.</text>
</comment>
<proteinExistence type="predicted"/>